<evidence type="ECO:0000313" key="3">
    <source>
        <dbReference type="Proteomes" id="UP000572051"/>
    </source>
</evidence>
<proteinExistence type="predicted"/>
<name>A0A7Z0EHX9_9ACTN</name>
<accession>A0A7Z0EHX9</accession>
<feature type="signal peptide" evidence="1">
    <location>
        <begin position="1"/>
        <end position="28"/>
    </location>
</feature>
<organism evidence="2 3">
    <name type="scientific">Nocardiopsis aegyptia</name>
    <dbReference type="NCBI Taxonomy" id="220378"/>
    <lineage>
        <taxon>Bacteria</taxon>
        <taxon>Bacillati</taxon>
        <taxon>Actinomycetota</taxon>
        <taxon>Actinomycetes</taxon>
        <taxon>Streptosporangiales</taxon>
        <taxon>Nocardiopsidaceae</taxon>
        <taxon>Nocardiopsis</taxon>
    </lineage>
</organism>
<keyword evidence="1" id="KW-0732">Signal</keyword>
<protein>
    <submittedName>
        <fullName evidence="2">Uncharacterized protein</fullName>
    </submittedName>
</protein>
<sequence length="174" mass="18838">MPVRPTRLTAAAVAGLALAVIGPMGAQAHTTVEQELAATKSALNKYKDEYRAVADGYLPTDECAESPAGVMGYHYAKPELIDRELDPMTPEVLVYQPDGYGGRKLVAAEYYYVDADQDVTTDEDRPSLFGQPFDGPDPGQAPGLPVNYTLHVWFWQDNPDGLFSAWNPAGSCAV</sequence>
<reference evidence="2 3" key="1">
    <citation type="submission" date="2020-07" db="EMBL/GenBank/DDBJ databases">
        <title>Sequencing the genomes of 1000 actinobacteria strains.</title>
        <authorList>
            <person name="Klenk H.-P."/>
        </authorList>
    </citation>
    <scope>NUCLEOTIDE SEQUENCE [LARGE SCALE GENOMIC DNA]</scope>
    <source>
        <strain evidence="2 3">DSM 44442</strain>
    </source>
</reference>
<evidence type="ECO:0000313" key="2">
    <source>
        <dbReference type="EMBL" id="NYJ32277.1"/>
    </source>
</evidence>
<dbReference type="EMBL" id="JACCFS010000001">
    <property type="protein sequence ID" value="NYJ32277.1"/>
    <property type="molecule type" value="Genomic_DNA"/>
</dbReference>
<feature type="chain" id="PRO_5031325584" evidence="1">
    <location>
        <begin position="29"/>
        <end position="174"/>
    </location>
</feature>
<dbReference type="Proteomes" id="UP000572051">
    <property type="component" value="Unassembled WGS sequence"/>
</dbReference>
<comment type="caution">
    <text evidence="2">The sequence shown here is derived from an EMBL/GenBank/DDBJ whole genome shotgun (WGS) entry which is preliminary data.</text>
</comment>
<keyword evidence="3" id="KW-1185">Reference proteome</keyword>
<dbReference type="RefSeq" id="WP_179820017.1">
    <property type="nucleotide sequence ID" value="NZ_JACCFS010000001.1"/>
</dbReference>
<gene>
    <name evidence="2" type="ORF">HNR10_000158</name>
</gene>
<dbReference type="AlphaFoldDB" id="A0A7Z0EHX9"/>
<evidence type="ECO:0000256" key="1">
    <source>
        <dbReference type="SAM" id="SignalP"/>
    </source>
</evidence>